<keyword evidence="2" id="KW-0812">Transmembrane</keyword>
<comment type="caution">
    <text evidence="3">The sequence shown here is derived from an EMBL/GenBank/DDBJ whole genome shotgun (WGS) entry which is preliminary data.</text>
</comment>
<keyword evidence="2" id="KW-1133">Transmembrane helix</keyword>
<protein>
    <recommendedName>
        <fullName evidence="4">Protein ExoD</fullName>
    </recommendedName>
</protein>
<reference evidence="3" key="1">
    <citation type="submission" date="2019-08" db="EMBL/GenBank/DDBJ databases">
        <authorList>
            <person name="Kucharzyk K."/>
            <person name="Murdoch R.W."/>
            <person name="Higgins S."/>
            <person name="Loffler F."/>
        </authorList>
    </citation>
    <scope>NUCLEOTIDE SEQUENCE</scope>
</reference>
<dbReference type="PIRSF" id="PIRSF033239">
    <property type="entry name" value="ExoD"/>
    <property type="match status" value="1"/>
</dbReference>
<evidence type="ECO:0000313" key="3">
    <source>
        <dbReference type="EMBL" id="MPM11585.1"/>
    </source>
</evidence>
<dbReference type="InterPro" id="IPR010331">
    <property type="entry name" value="ExoD"/>
</dbReference>
<dbReference type="Pfam" id="PF06055">
    <property type="entry name" value="ExoD"/>
    <property type="match status" value="1"/>
</dbReference>
<feature type="transmembrane region" description="Helical" evidence="2">
    <location>
        <begin position="200"/>
        <end position="220"/>
    </location>
</feature>
<evidence type="ECO:0000256" key="1">
    <source>
        <dbReference type="SAM" id="MobiDB-lite"/>
    </source>
</evidence>
<evidence type="ECO:0008006" key="4">
    <source>
        <dbReference type="Google" id="ProtNLM"/>
    </source>
</evidence>
<sequence>MQESIENRQDSVPGGAAAPGTAIEERSITEKLETVLGNLPPDRVTLEEIRDLIGQDGLLLLSAFLTLVFLVPVSIPGVSTVFGAAILLIGISRLMGRNLWLPGRIARKTLPAENIRNAIRRGSRWLSSLEKISRPHRMSGFVTAPMADRINSLAMIAGAVLLMAPFGLVPFSNTLPALALLFLAIGLLQKDGFHILCGHLLNVATVVYFTVLVVGGGVAVRELFRRLAG</sequence>
<dbReference type="PANTHER" id="PTHR41795">
    <property type="entry name" value="EXOPOLYSACCHARIDE SYNTHESIS PROTEIN"/>
    <property type="match status" value="1"/>
</dbReference>
<dbReference type="PANTHER" id="PTHR41795:SF1">
    <property type="entry name" value="EXOPOLYSACCHARIDE SYNTHESIS PROTEIN"/>
    <property type="match status" value="1"/>
</dbReference>
<proteinExistence type="predicted"/>
<feature type="region of interest" description="Disordered" evidence="1">
    <location>
        <begin position="1"/>
        <end position="20"/>
    </location>
</feature>
<evidence type="ECO:0000256" key="2">
    <source>
        <dbReference type="SAM" id="Phobius"/>
    </source>
</evidence>
<name>A0A644X619_9ZZZZ</name>
<keyword evidence="2" id="KW-0472">Membrane</keyword>
<feature type="transmembrane region" description="Helical" evidence="2">
    <location>
        <begin position="155"/>
        <end position="188"/>
    </location>
</feature>
<dbReference type="AlphaFoldDB" id="A0A644X619"/>
<accession>A0A644X619</accession>
<dbReference type="EMBL" id="VSSQ01001849">
    <property type="protein sequence ID" value="MPM11585.1"/>
    <property type="molecule type" value="Genomic_DNA"/>
</dbReference>
<gene>
    <name evidence="3" type="ORF">SDC9_57931</name>
</gene>
<organism evidence="3">
    <name type="scientific">bioreactor metagenome</name>
    <dbReference type="NCBI Taxonomy" id="1076179"/>
    <lineage>
        <taxon>unclassified sequences</taxon>
        <taxon>metagenomes</taxon>
        <taxon>ecological metagenomes</taxon>
    </lineage>
</organism>